<dbReference type="Pfam" id="PF03734">
    <property type="entry name" value="YkuD"/>
    <property type="match status" value="1"/>
</dbReference>
<keyword evidence="8" id="KW-0732">Signal</keyword>
<sequence length="198" mass="21330">MRLAIAVLCAILIGGGWAAQKQAEVVMPVPVPVVPIEGDRIDYQNGRNPALVLPDGQVRVVRSIINTRRQLAFGDYVWNDEGVAEGPVWARVDLKRQTLSVFRAGHEIGTTVILFGANSNPTPSGVFPVLAKAQKHRSSLYDAEMPFMMRLTNDGVAIHASAVQEGSATHGCIGVPLEFARLLFGQMQVGDEVAIFAA</sequence>
<evidence type="ECO:0000313" key="11">
    <source>
        <dbReference type="Proteomes" id="UP000538147"/>
    </source>
</evidence>
<evidence type="ECO:0000256" key="1">
    <source>
        <dbReference type="ARBA" id="ARBA00004752"/>
    </source>
</evidence>
<feature type="chain" id="PRO_5032604295" description="L,D-TPase catalytic domain-containing protein" evidence="8">
    <location>
        <begin position="19"/>
        <end position="198"/>
    </location>
</feature>
<reference evidence="10 11" key="1">
    <citation type="submission" date="2020-08" db="EMBL/GenBank/DDBJ databases">
        <title>Genomic Encyclopedia of Type Strains, Phase IV (KMG-IV): sequencing the most valuable type-strain genomes for metagenomic binning, comparative biology and taxonomic classification.</title>
        <authorList>
            <person name="Goeker M."/>
        </authorList>
    </citation>
    <scope>NUCLEOTIDE SEQUENCE [LARGE SCALE GENOMIC DNA]</scope>
    <source>
        <strain evidence="10 11">DSM 102189</strain>
    </source>
</reference>
<dbReference type="GO" id="GO:0016740">
    <property type="term" value="F:transferase activity"/>
    <property type="evidence" value="ECO:0007669"/>
    <property type="project" value="UniProtKB-KW"/>
</dbReference>
<dbReference type="EMBL" id="JACIIV010000024">
    <property type="protein sequence ID" value="MBB6228803.1"/>
    <property type="molecule type" value="Genomic_DNA"/>
</dbReference>
<dbReference type="SUPFAM" id="SSF141523">
    <property type="entry name" value="L,D-transpeptidase catalytic domain-like"/>
    <property type="match status" value="1"/>
</dbReference>
<dbReference type="GO" id="GO:0071555">
    <property type="term" value="P:cell wall organization"/>
    <property type="evidence" value="ECO:0007669"/>
    <property type="project" value="UniProtKB-UniRule"/>
</dbReference>
<evidence type="ECO:0000256" key="2">
    <source>
        <dbReference type="ARBA" id="ARBA00005992"/>
    </source>
</evidence>
<dbReference type="UniPathway" id="UPA00219"/>
<feature type="domain" description="L,D-TPase catalytic" evidence="9">
    <location>
        <begin position="88"/>
        <end position="196"/>
    </location>
</feature>
<evidence type="ECO:0000313" key="10">
    <source>
        <dbReference type="EMBL" id="MBB6228803.1"/>
    </source>
</evidence>
<dbReference type="GO" id="GO:0005576">
    <property type="term" value="C:extracellular region"/>
    <property type="evidence" value="ECO:0007669"/>
    <property type="project" value="TreeGrafter"/>
</dbReference>
<gene>
    <name evidence="10" type="ORF">FHS79_002994</name>
</gene>
<evidence type="ECO:0000256" key="6">
    <source>
        <dbReference type="ARBA" id="ARBA00023316"/>
    </source>
</evidence>
<dbReference type="GO" id="GO:0008360">
    <property type="term" value="P:regulation of cell shape"/>
    <property type="evidence" value="ECO:0007669"/>
    <property type="project" value="UniProtKB-UniRule"/>
</dbReference>
<dbReference type="PROSITE" id="PS52029">
    <property type="entry name" value="LD_TPASE"/>
    <property type="match status" value="1"/>
</dbReference>
<dbReference type="PANTHER" id="PTHR30582">
    <property type="entry name" value="L,D-TRANSPEPTIDASE"/>
    <property type="match status" value="1"/>
</dbReference>
<dbReference type="GO" id="GO:0071972">
    <property type="term" value="F:peptidoglycan L,D-transpeptidase activity"/>
    <property type="evidence" value="ECO:0007669"/>
    <property type="project" value="TreeGrafter"/>
</dbReference>
<organism evidence="10 11">
    <name type="scientific">Polymorphobacter multimanifer</name>
    <dbReference type="NCBI Taxonomy" id="1070431"/>
    <lineage>
        <taxon>Bacteria</taxon>
        <taxon>Pseudomonadati</taxon>
        <taxon>Pseudomonadota</taxon>
        <taxon>Alphaproteobacteria</taxon>
        <taxon>Sphingomonadales</taxon>
        <taxon>Sphingosinicellaceae</taxon>
        <taxon>Polymorphobacter</taxon>
    </lineage>
</organism>
<dbReference type="Gene3D" id="2.40.440.10">
    <property type="entry name" value="L,D-transpeptidase catalytic domain-like"/>
    <property type="match status" value="1"/>
</dbReference>
<dbReference type="Proteomes" id="UP000538147">
    <property type="component" value="Unassembled WGS sequence"/>
</dbReference>
<proteinExistence type="inferred from homology"/>
<accession>A0A841LCU3</accession>
<feature type="signal peptide" evidence="8">
    <location>
        <begin position="1"/>
        <end position="18"/>
    </location>
</feature>
<evidence type="ECO:0000256" key="5">
    <source>
        <dbReference type="ARBA" id="ARBA00022984"/>
    </source>
</evidence>
<dbReference type="CDD" id="cd16913">
    <property type="entry name" value="YkuD_like"/>
    <property type="match status" value="1"/>
</dbReference>
<keyword evidence="6 7" id="KW-0961">Cell wall biogenesis/degradation</keyword>
<dbReference type="InterPro" id="IPR050979">
    <property type="entry name" value="LD-transpeptidase"/>
</dbReference>
<dbReference type="GO" id="GO:0018104">
    <property type="term" value="P:peptidoglycan-protein cross-linking"/>
    <property type="evidence" value="ECO:0007669"/>
    <property type="project" value="TreeGrafter"/>
</dbReference>
<evidence type="ECO:0000256" key="8">
    <source>
        <dbReference type="SAM" id="SignalP"/>
    </source>
</evidence>
<feature type="active site" description="Proton donor/acceptor" evidence="7">
    <location>
        <position position="159"/>
    </location>
</feature>
<comment type="similarity">
    <text evidence="2">Belongs to the YkuD family.</text>
</comment>
<evidence type="ECO:0000259" key="9">
    <source>
        <dbReference type="PROSITE" id="PS52029"/>
    </source>
</evidence>
<feature type="active site" description="Nucleophile" evidence="7">
    <location>
        <position position="172"/>
    </location>
</feature>
<dbReference type="RefSeq" id="WP_341534469.1">
    <property type="nucleotide sequence ID" value="NZ_JACIIV010000024.1"/>
</dbReference>
<comment type="caution">
    <text evidence="10">The sequence shown here is derived from an EMBL/GenBank/DDBJ whole genome shotgun (WGS) entry which is preliminary data.</text>
</comment>
<evidence type="ECO:0000256" key="7">
    <source>
        <dbReference type="PROSITE-ProRule" id="PRU01373"/>
    </source>
</evidence>
<comment type="pathway">
    <text evidence="1 7">Cell wall biogenesis; peptidoglycan biosynthesis.</text>
</comment>
<evidence type="ECO:0000256" key="4">
    <source>
        <dbReference type="ARBA" id="ARBA00022960"/>
    </source>
</evidence>
<dbReference type="PANTHER" id="PTHR30582:SF2">
    <property type="entry name" value="L,D-TRANSPEPTIDASE YCIB-RELATED"/>
    <property type="match status" value="1"/>
</dbReference>
<dbReference type="InterPro" id="IPR005490">
    <property type="entry name" value="LD_TPept_cat_dom"/>
</dbReference>
<keyword evidence="5 7" id="KW-0573">Peptidoglycan synthesis</keyword>
<evidence type="ECO:0000256" key="3">
    <source>
        <dbReference type="ARBA" id="ARBA00022679"/>
    </source>
</evidence>
<keyword evidence="4 7" id="KW-0133">Cell shape</keyword>
<name>A0A841LCU3_9SPHN</name>
<dbReference type="AlphaFoldDB" id="A0A841LCU3"/>
<keyword evidence="11" id="KW-1185">Reference proteome</keyword>
<protein>
    <recommendedName>
        <fullName evidence="9">L,D-TPase catalytic domain-containing protein</fullName>
    </recommendedName>
</protein>
<keyword evidence="3" id="KW-0808">Transferase</keyword>
<dbReference type="InterPro" id="IPR038063">
    <property type="entry name" value="Transpep_catalytic_dom"/>
</dbReference>